<proteinExistence type="predicted"/>
<gene>
    <name evidence="2" type="ORF">KAK11_08185</name>
</gene>
<reference evidence="2 3" key="1">
    <citation type="submission" date="2021-04" db="EMBL/GenBank/DDBJ databases">
        <title>The genome sequence of type strain Ideonella paludis KCTC 32238.</title>
        <authorList>
            <person name="Liu Y."/>
        </authorList>
    </citation>
    <scope>NUCLEOTIDE SEQUENCE [LARGE SCALE GENOMIC DNA]</scope>
    <source>
        <strain evidence="2 3">KCTC 32238</strain>
    </source>
</reference>
<dbReference type="RefSeq" id="WP_210808146.1">
    <property type="nucleotide sequence ID" value="NZ_JAGQDG010000003.1"/>
</dbReference>
<feature type="transmembrane region" description="Helical" evidence="1">
    <location>
        <begin position="6"/>
        <end position="29"/>
    </location>
</feature>
<organism evidence="2 3">
    <name type="scientific">Ideonella paludis</name>
    <dbReference type="NCBI Taxonomy" id="1233411"/>
    <lineage>
        <taxon>Bacteria</taxon>
        <taxon>Pseudomonadati</taxon>
        <taxon>Pseudomonadota</taxon>
        <taxon>Betaproteobacteria</taxon>
        <taxon>Burkholderiales</taxon>
        <taxon>Sphaerotilaceae</taxon>
        <taxon>Ideonella</taxon>
    </lineage>
</organism>
<name>A0ABS5DVY8_9BURK</name>
<keyword evidence="1" id="KW-0812">Transmembrane</keyword>
<protein>
    <submittedName>
        <fullName evidence="2">Uncharacterized protein</fullName>
    </submittedName>
</protein>
<evidence type="ECO:0000313" key="3">
    <source>
        <dbReference type="Proteomes" id="UP000672097"/>
    </source>
</evidence>
<feature type="transmembrane region" description="Helical" evidence="1">
    <location>
        <begin position="71"/>
        <end position="89"/>
    </location>
</feature>
<evidence type="ECO:0000256" key="1">
    <source>
        <dbReference type="SAM" id="Phobius"/>
    </source>
</evidence>
<keyword evidence="1" id="KW-1133">Transmembrane helix</keyword>
<evidence type="ECO:0000313" key="2">
    <source>
        <dbReference type="EMBL" id="MBQ0935302.1"/>
    </source>
</evidence>
<comment type="caution">
    <text evidence="2">The sequence shown here is derived from an EMBL/GenBank/DDBJ whole genome shotgun (WGS) entry which is preliminary data.</text>
</comment>
<keyword evidence="3" id="KW-1185">Reference proteome</keyword>
<keyword evidence="1" id="KW-0472">Membrane</keyword>
<dbReference type="Proteomes" id="UP000672097">
    <property type="component" value="Unassembled WGS sequence"/>
</dbReference>
<dbReference type="EMBL" id="JAGQDG010000003">
    <property type="protein sequence ID" value="MBQ0935302.1"/>
    <property type="molecule type" value="Genomic_DNA"/>
</dbReference>
<sequence length="93" mass="10085">MTLSRIIASGLTVYLLGTFFASAPVYVVLSSTMTGMTVVGWLLVWFGVDIADVLSLPDSWNPTVLRVTDRFIKGLGWLCLLVVAGLHLLSKLS</sequence>
<accession>A0ABS5DVY8</accession>